<feature type="signal peptide" evidence="1">
    <location>
        <begin position="1"/>
        <end position="19"/>
    </location>
</feature>
<dbReference type="AlphaFoldDB" id="A0A835L9B8"/>
<proteinExistence type="predicted"/>
<evidence type="ECO:0000256" key="1">
    <source>
        <dbReference type="SAM" id="SignalP"/>
    </source>
</evidence>
<dbReference type="Proteomes" id="UP000648187">
    <property type="component" value="Unassembled WGS sequence"/>
</dbReference>
<feature type="chain" id="PRO_5032652383" evidence="1">
    <location>
        <begin position="20"/>
        <end position="81"/>
    </location>
</feature>
<accession>A0A835L9B8</accession>
<evidence type="ECO:0000313" key="3">
    <source>
        <dbReference type="Proteomes" id="UP000648187"/>
    </source>
</evidence>
<keyword evidence="1" id="KW-0732">Signal</keyword>
<keyword evidence="3" id="KW-1185">Reference proteome</keyword>
<protein>
    <submittedName>
        <fullName evidence="2">Uncharacterized protein</fullName>
    </submittedName>
</protein>
<sequence>MKLLCFFVLVVLCAALCDAQPVDNLTIDYPEAPHIRIKRQNIIKRDGRCRCPKDYTFVFVQCISCKRYLELTGDEQCPVCS</sequence>
<comment type="caution">
    <text evidence="2">The sequence shown here is derived from an EMBL/GenBank/DDBJ whole genome shotgun (WGS) entry which is preliminary data.</text>
</comment>
<evidence type="ECO:0000313" key="2">
    <source>
        <dbReference type="EMBL" id="KAF9423850.1"/>
    </source>
</evidence>
<dbReference type="EMBL" id="JACKWZ010000006">
    <property type="protein sequence ID" value="KAF9423850.1"/>
    <property type="molecule type" value="Genomic_DNA"/>
</dbReference>
<name>A0A835L9B8_SPOEX</name>
<organism evidence="2 3">
    <name type="scientific">Spodoptera exigua</name>
    <name type="common">Beet armyworm</name>
    <name type="synonym">Noctua fulgens</name>
    <dbReference type="NCBI Taxonomy" id="7107"/>
    <lineage>
        <taxon>Eukaryota</taxon>
        <taxon>Metazoa</taxon>
        <taxon>Ecdysozoa</taxon>
        <taxon>Arthropoda</taxon>
        <taxon>Hexapoda</taxon>
        <taxon>Insecta</taxon>
        <taxon>Pterygota</taxon>
        <taxon>Neoptera</taxon>
        <taxon>Endopterygota</taxon>
        <taxon>Lepidoptera</taxon>
        <taxon>Glossata</taxon>
        <taxon>Ditrysia</taxon>
        <taxon>Noctuoidea</taxon>
        <taxon>Noctuidae</taxon>
        <taxon>Amphipyrinae</taxon>
        <taxon>Spodoptera</taxon>
    </lineage>
</organism>
<reference evidence="2" key="1">
    <citation type="submission" date="2020-08" db="EMBL/GenBank/DDBJ databases">
        <title>Spodoptera exigua strain:BAW_Kor-Di-RS1 Genome sequencing and assembly.</title>
        <authorList>
            <person name="Kim J."/>
            <person name="Nam H.Y."/>
            <person name="Kwon M."/>
            <person name="Choi J.H."/>
            <person name="Cho S.R."/>
            <person name="Kim G.-H."/>
        </authorList>
    </citation>
    <scope>NUCLEOTIDE SEQUENCE</scope>
    <source>
        <strain evidence="2">BAW_Kor-Di-RS1</strain>
        <tissue evidence="2">Whole-body</tissue>
    </source>
</reference>
<gene>
    <name evidence="2" type="ORF">HW555_000908</name>
</gene>